<dbReference type="Proteomes" id="UP000005408">
    <property type="component" value="Unassembled WGS sequence"/>
</dbReference>
<dbReference type="GO" id="GO:0032281">
    <property type="term" value="C:AMPA glutamate receptor complex"/>
    <property type="evidence" value="ECO:0007669"/>
    <property type="project" value="TreeGrafter"/>
</dbReference>
<evidence type="ECO:0000259" key="2">
    <source>
        <dbReference type="SMART" id="SM00214"/>
    </source>
</evidence>
<dbReference type="AlphaFoldDB" id="A0A8W8MGP6"/>
<proteinExistence type="predicted"/>
<reference evidence="3" key="1">
    <citation type="submission" date="2022-08" db="UniProtKB">
        <authorList>
            <consortium name="EnsemblMetazoa"/>
        </authorList>
    </citation>
    <scope>IDENTIFICATION</scope>
    <source>
        <strain evidence="3">05x7-T-G4-1.051#20</strain>
    </source>
</reference>
<accession>A0A8W8MGP6</accession>
<dbReference type="SMART" id="SM00214">
    <property type="entry name" value="VWC"/>
    <property type="match status" value="1"/>
</dbReference>
<protein>
    <recommendedName>
        <fullName evidence="2">VWFC domain-containing protein</fullName>
    </recommendedName>
</protein>
<dbReference type="SUPFAM" id="SSF57603">
    <property type="entry name" value="FnI-like domain"/>
    <property type="match status" value="1"/>
</dbReference>
<evidence type="ECO:0000256" key="1">
    <source>
        <dbReference type="SAM" id="SignalP"/>
    </source>
</evidence>
<dbReference type="InterPro" id="IPR001007">
    <property type="entry name" value="VWF_dom"/>
</dbReference>
<feature type="domain" description="VWFC" evidence="2">
    <location>
        <begin position="32"/>
        <end position="86"/>
    </location>
</feature>
<dbReference type="InterPro" id="IPR042979">
    <property type="entry name" value="VWC2/VWC2L"/>
</dbReference>
<keyword evidence="4" id="KW-1185">Reference proteome</keyword>
<dbReference type="EnsemblMetazoa" id="G32239.2">
    <property type="protein sequence ID" value="G32239.2:cds"/>
    <property type="gene ID" value="G32239"/>
</dbReference>
<feature type="signal peptide" evidence="1">
    <location>
        <begin position="1"/>
        <end position="16"/>
    </location>
</feature>
<evidence type="ECO:0000313" key="4">
    <source>
        <dbReference type="Proteomes" id="UP000005408"/>
    </source>
</evidence>
<feature type="chain" id="PRO_5036474148" description="VWFC domain-containing protein" evidence="1">
    <location>
        <begin position="17"/>
        <end position="136"/>
    </location>
</feature>
<evidence type="ECO:0000313" key="3">
    <source>
        <dbReference type="EnsemblMetazoa" id="G32239.2:cds"/>
    </source>
</evidence>
<name>A0A8W8MGP6_MAGGI</name>
<dbReference type="PANTHER" id="PTHR46252:SF3">
    <property type="entry name" value="KIELIN_CHORDIN-LIKE PROTEIN"/>
    <property type="match status" value="1"/>
</dbReference>
<sequence>MIRLAVLALFLSYAICDSLISLRLSPTPAPGCNYRGTYYPSVWFNPTPCERCQCTTSGEVMCFTFPCLHTLCADPVIEKDQCCPRCPNGYTCKAPDGHIVKAGETYHLNSYTSCQCDTHQWTSFTAVCTYQVLSIP</sequence>
<dbReference type="GO" id="GO:0005615">
    <property type="term" value="C:extracellular space"/>
    <property type="evidence" value="ECO:0007669"/>
    <property type="project" value="TreeGrafter"/>
</dbReference>
<dbReference type="GO" id="GO:0045202">
    <property type="term" value="C:synapse"/>
    <property type="evidence" value="ECO:0007669"/>
    <property type="project" value="UniProtKB-SubCell"/>
</dbReference>
<keyword evidence="1" id="KW-0732">Signal</keyword>
<dbReference type="Gene3D" id="6.20.200.20">
    <property type="match status" value="1"/>
</dbReference>
<organism evidence="3 4">
    <name type="scientific">Magallana gigas</name>
    <name type="common">Pacific oyster</name>
    <name type="synonym">Crassostrea gigas</name>
    <dbReference type="NCBI Taxonomy" id="29159"/>
    <lineage>
        <taxon>Eukaryota</taxon>
        <taxon>Metazoa</taxon>
        <taxon>Spiralia</taxon>
        <taxon>Lophotrochozoa</taxon>
        <taxon>Mollusca</taxon>
        <taxon>Bivalvia</taxon>
        <taxon>Autobranchia</taxon>
        <taxon>Pteriomorphia</taxon>
        <taxon>Ostreida</taxon>
        <taxon>Ostreoidea</taxon>
        <taxon>Ostreidae</taxon>
        <taxon>Magallana</taxon>
    </lineage>
</organism>
<dbReference type="PANTHER" id="PTHR46252">
    <property type="entry name" value="BRORIN FAMILY MEMBER"/>
    <property type="match status" value="1"/>
</dbReference>
<dbReference type="GO" id="GO:0030514">
    <property type="term" value="P:negative regulation of BMP signaling pathway"/>
    <property type="evidence" value="ECO:0007669"/>
    <property type="project" value="TreeGrafter"/>
</dbReference>
<dbReference type="Pfam" id="PF23334">
    <property type="entry name" value="VWC2L_2nd"/>
    <property type="match status" value="1"/>
</dbReference>